<evidence type="ECO:0000313" key="1">
    <source>
        <dbReference type="EMBL" id="OWP47896.1"/>
    </source>
</evidence>
<dbReference type="Gene3D" id="3.30.160.250">
    <property type="match status" value="1"/>
</dbReference>
<sequence length="108" mass="12008">MTPMKYQGYAARIEYSDDDGLFIGHVAGIRDVIGFHGESVSELREAFEEAVDDYLATCAKLGREPQRPFSGKLSLRLDPQLHAQVAIKAELSNQSINQWVVDRLGEAV</sequence>
<dbReference type="InterPro" id="IPR035069">
    <property type="entry name" value="TTHA1013/TTHA0281-like"/>
</dbReference>
<dbReference type="InterPro" id="IPR008651">
    <property type="entry name" value="Uncharacterised_HicB"/>
</dbReference>
<gene>
    <name evidence="1" type="ORF">CEG18_25585</name>
</gene>
<dbReference type="GO" id="GO:0006355">
    <property type="term" value="P:regulation of DNA-templated transcription"/>
    <property type="evidence" value="ECO:0007669"/>
    <property type="project" value="InterPro"/>
</dbReference>
<dbReference type="EMBL" id="NJBA01000011">
    <property type="protein sequence ID" value="OWP47896.1"/>
    <property type="molecule type" value="Genomic_DNA"/>
</dbReference>
<reference evidence="1 2" key="1">
    <citation type="submission" date="2017-06" db="EMBL/GenBank/DDBJ databases">
        <title>Draft genome of Pseudomonas nitroreducens DF05.</title>
        <authorList>
            <person name="Iyer R."/>
        </authorList>
    </citation>
    <scope>NUCLEOTIDE SEQUENCE [LARGE SCALE GENOMIC DNA]</scope>
    <source>
        <strain evidence="1 2">DF05</strain>
    </source>
</reference>
<dbReference type="Proteomes" id="UP000198145">
    <property type="component" value="Unassembled WGS sequence"/>
</dbReference>
<dbReference type="Pfam" id="PF05534">
    <property type="entry name" value="HicB"/>
    <property type="match status" value="1"/>
</dbReference>
<dbReference type="InterPro" id="IPR010985">
    <property type="entry name" value="Ribbon_hlx_hlx"/>
</dbReference>
<dbReference type="AlphaFoldDB" id="A0A246F3Y2"/>
<organism evidence="1 2">
    <name type="scientific">Pseudomonas nitroreducens</name>
    <dbReference type="NCBI Taxonomy" id="46680"/>
    <lineage>
        <taxon>Bacteria</taxon>
        <taxon>Pseudomonadati</taxon>
        <taxon>Pseudomonadota</taxon>
        <taxon>Gammaproteobacteria</taxon>
        <taxon>Pseudomonadales</taxon>
        <taxon>Pseudomonadaceae</taxon>
        <taxon>Pseudomonas</taxon>
    </lineage>
</organism>
<evidence type="ECO:0000313" key="2">
    <source>
        <dbReference type="Proteomes" id="UP000198145"/>
    </source>
</evidence>
<proteinExistence type="predicted"/>
<comment type="caution">
    <text evidence="1">The sequence shown here is derived from an EMBL/GenBank/DDBJ whole genome shotgun (WGS) entry which is preliminary data.</text>
</comment>
<protein>
    <submittedName>
        <fullName evidence="1">Toxin-antitoxin system HicB family antitoxin</fullName>
    </submittedName>
</protein>
<dbReference type="RefSeq" id="WP_088421287.1">
    <property type="nucleotide sequence ID" value="NZ_NJBA01000011.1"/>
</dbReference>
<dbReference type="SUPFAM" id="SSF47598">
    <property type="entry name" value="Ribbon-helix-helix"/>
    <property type="match status" value="1"/>
</dbReference>
<accession>A0A246F3Y2</accession>
<name>A0A246F3Y2_PSENT</name>
<dbReference type="SUPFAM" id="SSF143100">
    <property type="entry name" value="TTHA1013/TTHA0281-like"/>
    <property type="match status" value="1"/>
</dbReference>